<reference evidence="16 17" key="2">
    <citation type="submission" date="2018-06" db="EMBL/GenBank/DDBJ databases">
        <title>Comparative genomics of rhizobia nodulating Arachis hypogaea in China.</title>
        <authorList>
            <person name="Li Y."/>
        </authorList>
    </citation>
    <scope>NUCLEOTIDE SEQUENCE [LARGE SCALE GENOMIC DNA]</scope>
    <source>
        <strain evidence="16 17">CCBAU 51658</strain>
        <plasmid evidence="16 17">unnamed</plasmid>
    </source>
</reference>
<geneLocation type="plasmid" evidence="16 17">
    <name>unnamed</name>
</geneLocation>
<comment type="pathway">
    <text evidence="3 13">Amino-acid biosynthesis; L-leucine biosynthesis; L-leucine from 3-methyl-2-oxobutanoate: step 2/4.</text>
</comment>
<dbReference type="GO" id="GO:0051539">
    <property type="term" value="F:4 iron, 4 sulfur cluster binding"/>
    <property type="evidence" value="ECO:0007669"/>
    <property type="project" value="UniProtKB-KW"/>
</dbReference>
<dbReference type="InterPro" id="IPR050067">
    <property type="entry name" value="IPM_dehydratase_rel_enz"/>
</dbReference>
<keyword evidence="11 13" id="KW-0456">Lyase</keyword>
<keyword evidence="17" id="KW-1185">Reference proteome</keyword>
<reference evidence="15" key="3">
    <citation type="submission" date="2022-12" db="EMBL/GenBank/DDBJ databases">
        <authorList>
            <person name="Sun Q."/>
            <person name="Zhou Y."/>
        </authorList>
    </citation>
    <scope>NUCLEOTIDE SEQUENCE</scope>
    <source>
        <strain evidence="15">CGMCC 1.15034</strain>
    </source>
</reference>
<comment type="catalytic activity">
    <reaction evidence="1 13">
        <text>(2R,3S)-3-isopropylmalate = (2S)-2-isopropylmalate</text>
        <dbReference type="Rhea" id="RHEA:32287"/>
        <dbReference type="ChEBI" id="CHEBI:1178"/>
        <dbReference type="ChEBI" id="CHEBI:35121"/>
        <dbReference type="EC" id="4.2.1.33"/>
    </reaction>
</comment>
<dbReference type="Proteomes" id="UP000593880">
    <property type="component" value="Plasmid unnamed"/>
</dbReference>
<gene>
    <name evidence="15" type="primary">leuC1</name>
    <name evidence="13 16" type="synonym">leuC</name>
    <name evidence="15" type="ORF">GCM10010987_35730</name>
    <name evidence="16" type="ORF">XH86_38815</name>
</gene>
<keyword evidence="6 13" id="KW-0004">4Fe-4S</keyword>
<dbReference type="GO" id="GO:0046872">
    <property type="term" value="F:metal ion binding"/>
    <property type="evidence" value="ECO:0007669"/>
    <property type="project" value="UniProtKB-KW"/>
</dbReference>
<protein>
    <recommendedName>
        <fullName evidence="13">3-isopropylmalate dehydratase large subunit</fullName>
        <ecNumber evidence="13">4.2.1.33</ecNumber>
    </recommendedName>
    <alternativeName>
        <fullName evidence="13">Alpha-IPM isomerase</fullName>
        <shortName evidence="13">IPMI</shortName>
    </alternativeName>
    <alternativeName>
        <fullName evidence="13">Isopropylmalate isomerase</fullName>
    </alternativeName>
</protein>
<comment type="function">
    <text evidence="2 13">Catalyzes the isomerization between 2-isopropylmalate and 3-isopropylmalate, via the formation of 2-isopropylmaleate.</text>
</comment>
<comment type="cofactor">
    <cofactor evidence="13">
        <name>[4Fe-4S] cluster</name>
        <dbReference type="ChEBI" id="CHEBI:49883"/>
    </cofactor>
    <text evidence="13">Binds 1 [4Fe-4S] cluster per subunit.</text>
</comment>
<dbReference type="NCBIfam" id="NF004016">
    <property type="entry name" value="PRK05478.1"/>
    <property type="match status" value="1"/>
</dbReference>
<dbReference type="PRINTS" id="PR00415">
    <property type="entry name" value="ACONITASE"/>
</dbReference>
<dbReference type="PANTHER" id="PTHR43822">
    <property type="entry name" value="HOMOACONITASE, MITOCHONDRIAL-RELATED"/>
    <property type="match status" value="1"/>
</dbReference>
<comment type="similarity">
    <text evidence="13">Belongs to the aconitase/IPM isomerase family. LeuC type 1 subfamily.</text>
</comment>
<dbReference type="EMBL" id="BMHC01000007">
    <property type="protein sequence ID" value="GGI25709.1"/>
    <property type="molecule type" value="Genomic_DNA"/>
</dbReference>
<dbReference type="PROSITE" id="PS00450">
    <property type="entry name" value="ACONITASE_1"/>
    <property type="match status" value="1"/>
</dbReference>
<evidence type="ECO:0000259" key="14">
    <source>
        <dbReference type="Pfam" id="PF00330"/>
    </source>
</evidence>
<feature type="binding site" evidence="13">
    <location>
        <position position="412"/>
    </location>
    <ligand>
        <name>[4Fe-4S] cluster</name>
        <dbReference type="ChEBI" id="CHEBI:49883"/>
    </ligand>
</feature>
<evidence type="ECO:0000256" key="1">
    <source>
        <dbReference type="ARBA" id="ARBA00000491"/>
    </source>
</evidence>
<dbReference type="PANTHER" id="PTHR43822:SF9">
    <property type="entry name" value="3-ISOPROPYLMALATE DEHYDRATASE"/>
    <property type="match status" value="1"/>
</dbReference>
<dbReference type="NCBIfam" id="TIGR00170">
    <property type="entry name" value="leuC"/>
    <property type="match status" value="1"/>
</dbReference>
<proteinExistence type="inferred from homology"/>
<keyword evidence="12 13" id="KW-0100">Branched-chain amino acid biosynthesis</keyword>
<dbReference type="GO" id="GO:0003861">
    <property type="term" value="F:3-isopropylmalate dehydratase activity"/>
    <property type="evidence" value="ECO:0007669"/>
    <property type="project" value="UniProtKB-UniRule"/>
</dbReference>
<evidence type="ECO:0000256" key="5">
    <source>
        <dbReference type="ARBA" id="ARBA00022430"/>
    </source>
</evidence>
<evidence type="ECO:0000256" key="3">
    <source>
        <dbReference type="ARBA" id="ARBA00004729"/>
    </source>
</evidence>
<dbReference type="EMBL" id="CP030058">
    <property type="protein sequence ID" value="QOZ64599.1"/>
    <property type="molecule type" value="Genomic_DNA"/>
</dbReference>
<evidence type="ECO:0000256" key="9">
    <source>
        <dbReference type="ARBA" id="ARBA00023004"/>
    </source>
</evidence>
<evidence type="ECO:0000313" key="16">
    <source>
        <dbReference type="EMBL" id="QOZ64599.1"/>
    </source>
</evidence>
<dbReference type="CDD" id="cd01583">
    <property type="entry name" value="IPMI"/>
    <property type="match status" value="1"/>
</dbReference>
<feature type="binding site" evidence="13">
    <location>
        <position position="409"/>
    </location>
    <ligand>
        <name>[4Fe-4S] cluster</name>
        <dbReference type="ChEBI" id="CHEBI:49883"/>
    </ligand>
</feature>
<dbReference type="Gene3D" id="3.30.499.10">
    <property type="entry name" value="Aconitase, domain 3"/>
    <property type="match status" value="2"/>
</dbReference>
<evidence type="ECO:0000256" key="10">
    <source>
        <dbReference type="ARBA" id="ARBA00023014"/>
    </source>
</evidence>
<evidence type="ECO:0000256" key="13">
    <source>
        <dbReference type="HAMAP-Rule" id="MF_01026"/>
    </source>
</evidence>
<evidence type="ECO:0000256" key="2">
    <source>
        <dbReference type="ARBA" id="ARBA00002695"/>
    </source>
</evidence>
<keyword evidence="7 13" id="KW-0028">Amino-acid biosynthesis</keyword>
<dbReference type="HAMAP" id="MF_01026">
    <property type="entry name" value="LeuC_type1"/>
    <property type="match status" value="1"/>
</dbReference>
<keyword evidence="9 13" id="KW-0408">Iron</keyword>
<dbReference type="InterPro" id="IPR004430">
    <property type="entry name" value="3-IsopropMal_deHydase_lsu"/>
</dbReference>
<accession>A0A410VI92</accession>
<dbReference type="AlphaFoldDB" id="A0A410VI92"/>
<dbReference type="InterPro" id="IPR015931">
    <property type="entry name" value="Acnase/IPM_dHydase_lsu_aba_1/3"/>
</dbReference>
<name>A0A410VI92_9BRAD</name>
<keyword evidence="16" id="KW-0614">Plasmid</keyword>
<evidence type="ECO:0000256" key="4">
    <source>
        <dbReference type="ARBA" id="ARBA00011271"/>
    </source>
</evidence>
<dbReference type="InterPro" id="IPR018136">
    <property type="entry name" value="Aconitase_4Fe-4S_BS"/>
</dbReference>
<dbReference type="Proteomes" id="UP000625079">
    <property type="component" value="Unassembled WGS sequence"/>
</dbReference>
<evidence type="ECO:0000256" key="8">
    <source>
        <dbReference type="ARBA" id="ARBA00022723"/>
    </source>
</evidence>
<dbReference type="SUPFAM" id="SSF53732">
    <property type="entry name" value="Aconitase iron-sulfur domain"/>
    <property type="match status" value="1"/>
</dbReference>
<evidence type="ECO:0000256" key="7">
    <source>
        <dbReference type="ARBA" id="ARBA00022605"/>
    </source>
</evidence>
<dbReference type="NCBIfam" id="NF009116">
    <property type="entry name" value="PRK12466.1"/>
    <property type="match status" value="1"/>
</dbReference>
<dbReference type="InterPro" id="IPR036008">
    <property type="entry name" value="Aconitase_4Fe-4S_dom"/>
</dbReference>
<dbReference type="PROSITE" id="PS01244">
    <property type="entry name" value="ACONITASE_2"/>
    <property type="match status" value="1"/>
</dbReference>
<dbReference type="InterPro" id="IPR001030">
    <property type="entry name" value="Acoase/IPM_deHydtase_lsu_aba"/>
</dbReference>
<keyword evidence="5 13" id="KW-0432">Leucine biosynthesis</keyword>
<sequence>MANSETLFDKIWLSHVIREIEDGVFLLHVDRHMVHECTSAAAFEGLKRAGRKTRNPELTYAVVDHILSTAKGRTGETFAGGREFVQLLRENCQAHKIELIDVDDPRQGIVHVIAPELGIVLPGTTLVCGDSHTATCGGLGCWAWGIGTSEVEHVLATQTIVQRRPKRMRINFEGKLNRGVYAKDLILRLIGQIGVAAGRGYAVEYAGSVIRSLSIEERQTICNMSIEFGARAGLIAADDVTFEYLHDLPYSPKGEMWEQSLAYWRSLPTDPEAVFDREVDVDCTSIGPQVTWGTTPEDVGSVSDPIPDPAAVNDLARRAAMDRSLTYLGLEAGQSLEGLTVDVAFIGSCTNSRLSDIEAAAEVVRGRKVASHVRALVVPGSAQVKHAAESLGLDKVFLEAGFEWREAGCSMCVAINDDFVGPGKRCISTSNRNFEGRQGQKSRTHLASPASVAAAAIAGAVTDVRRYLT</sequence>
<dbReference type="GO" id="GO:0009098">
    <property type="term" value="P:L-leucine biosynthetic process"/>
    <property type="evidence" value="ECO:0007669"/>
    <property type="project" value="UniProtKB-UniRule"/>
</dbReference>
<evidence type="ECO:0000313" key="17">
    <source>
        <dbReference type="Proteomes" id="UP000593880"/>
    </source>
</evidence>
<reference evidence="15" key="1">
    <citation type="journal article" date="2014" name="Int. J. Syst. Evol. Microbiol.">
        <title>Complete genome sequence of Corynebacterium casei LMG S-19264T (=DSM 44701T), isolated from a smear-ripened cheese.</title>
        <authorList>
            <consortium name="US DOE Joint Genome Institute (JGI-PGF)"/>
            <person name="Walter F."/>
            <person name="Albersmeier A."/>
            <person name="Kalinowski J."/>
            <person name="Ruckert C."/>
        </authorList>
    </citation>
    <scope>NUCLEOTIDE SEQUENCE</scope>
    <source>
        <strain evidence="15">CGMCC 1.15034</strain>
    </source>
</reference>
<comment type="subunit">
    <text evidence="4 13">Heterodimer of LeuC and LeuD.</text>
</comment>
<dbReference type="OrthoDB" id="9802769at2"/>
<evidence type="ECO:0000313" key="18">
    <source>
        <dbReference type="Proteomes" id="UP000625079"/>
    </source>
</evidence>
<organism evidence="15 18">
    <name type="scientific">Bradyrhizobium guangdongense</name>
    <dbReference type="NCBI Taxonomy" id="1325090"/>
    <lineage>
        <taxon>Bacteria</taxon>
        <taxon>Pseudomonadati</taxon>
        <taxon>Pseudomonadota</taxon>
        <taxon>Alphaproteobacteria</taxon>
        <taxon>Hyphomicrobiales</taxon>
        <taxon>Nitrobacteraceae</taxon>
        <taxon>Bradyrhizobium</taxon>
    </lineage>
</organism>
<keyword evidence="10 13" id="KW-0411">Iron-sulfur</keyword>
<evidence type="ECO:0000256" key="12">
    <source>
        <dbReference type="ARBA" id="ARBA00023304"/>
    </source>
</evidence>
<evidence type="ECO:0000256" key="11">
    <source>
        <dbReference type="ARBA" id="ARBA00023239"/>
    </source>
</evidence>
<keyword evidence="8 13" id="KW-0479">Metal-binding</keyword>
<evidence type="ECO:0000313" key="15">
    <source>
        <dbReference type="EMBL" id="GGI25709.1"/>
    </source>
</evidence>
<feature type="domain" description="Aconitase/3-isopropylmalate dehydratase large subunit alpha/beta/alpha" evidence="14">
    <location>
        <begin position="9"/>
        <end position="459"/>
    </location>
</feature>
<dbReference type="EC" id="4.2.1.33" evidence="13"/>
<dbReference type="RefSeq" id="WP_128929990.1">
    <property type="nucleotide sequence ID" value="NZ_BMHC01000007.1"/>
</dbReference>
<dbReference type="InterPro" id="IPR033941">
    <property type="entry name" value="IPMI_cat"/>
</dbReference>
<feature type="binding site" evidence="13">
    <location>
        <position position="349"/>
    </location>
    <ligand>
        <name>[4Fe-4S] cluster</name>
        <dbReference type="ChEBI" id="CHEBI:49883"/>
    </ligand>
</feature>
<evidence type="ECO:0000256" key="6">
    <source>
        <dbReference type="ARBA" id="ARBA00022485"/>
    </source>
</evidence>
<dbReference type="Pfam" id="PF00330">
    <property type="entry name" value="Aconitase"/>
    <property type="match status" value="1"/>
</dbReference>